<reference evidence="1 2" key="1">
    <citation type="journal article" date="2010" name="PLoS ONE">
        <title>The glycobiome of the rumen bacterium Butyrivibrio proteoclasticus B316(T) highlights adaptation to a polysaccharide-rich environment.</title>
        <authorList>
            <person name="Kelly W.J."/>
            <person name="Leahy S.C."/>
            <person name="Altermann E."/>
            <person name="Yeoman C.J."/>
            <person name="Dunne J.C."/>
            <person name="Kong Z."/>
            <person name="Pacheco D.M."/>
            <person name="Li D."/>
            <person name="Noel S.J."/>
            <person name="Moon C.D."/>
            <person name="Cookson A.L."/>
            <person name="Attwood G.T."/>
        </authorList>
    </citation>
    <scope>NUCLEOTIDE SEQUENCE [LARGE SCALE GENOMIC DNA]</scope>
    <source>
        <strain evidence="2">ATCC 51982 / DSM 14932 / B316</strain>
    </source>
</reference>
<evidence type="ECO:0000313" key="2">
    <source>
        <dbReference type="Proteomes" id="UP000001299"/>
    </source>
</evidence>
<dbReference type="Proteomes" id="UP000001299">
    <property type="component" value="Chromosome 2"/>
</dbReference>
<proteinExistence type="predicted"/>
<accession>E0S2W3</accession>
<dbReference type="InterPro" id="IPR010181">
    <property type="entry name" value="CGCAxxGCC_motif"/>
</dbReference>
<organism evidence="1 2">
    <name type="scientific">Butyrivibrio proteoclasticus (strain ATCC 51982 / DSM 14932 / B316)</name>
    <name type="common">Clostridium proteoclasticum</name>
    <dbReference type="NCBI Taxonomy" id="515622"/>
    <lineage>
        <taxon>Bacteria</taxon>
        <taxon>Bacillati</taxon>
        <taxon>Bacillota</taxon>
        <taxon>Clostridia</taxon>
        <taxon>Lachnospirales</taxon>
        <taxon>Lachnospiraceae</taxon>
        <taxon>Butyrivibrio</taxon>
    </lineage>
</organism>
<dbReference type="EMBL" id="CP001811">
    <property type="protein sequence ID" value="ADL35745.1"/>
    <property type="molecule type" value="Genomic_DNA"/>
</dbReference>
<dbReference type="KEGG" id="bpb:bpr_III056"/>
<sequence length="154" mass="17247">MTRRELAMANFMEGYNCSQSIVLAFSDMLQLDKETLLKLASSFGGGMGRLREVCGSVSGMFMVIGLLYGYDGPETGQIKADHYARVQELAHKFEEKHGSIVCRELLGLSVRHDVPVPEARTVQYYQKRPCPEIIGDAAEILEQYINDNPVISRE</sequence>
<dbReference type="STRING" id="515622.bpr_III056"/>
<dbReference type="HOGENOM" id="CLU_091283_1_0_9"/>
<evidence type="ECO:0000313" key="1">
    <source>
        <dbReference type="EMBL" id="ADL35745.1"/>
    </source>
</evidence>
<dbReference type="eggNOG" id="COG1433">
    <property type="taxonomic scope" value="Bacteria"/>
</dbReference>
<gene>
    <name evidence="1" type="ordered locus">bpr_III056</name>
</gene>
<dbReference type="AlphaFoldDB" id="E0S2W3"/>
<keyword evidence="2" id="KW-1185">Reference proteome</keyword>
<protein>
    <recommendedName>
        <fullName evidence="3">C_GCAxxG_C_C family redox protein</fullName>
    </recommendedName>
</protein>
<name>E0S2W3_BUTPB</name>
<dbReference type="RefSeq" id="WP_013282397.1">
    <property type="nucleotide sequence ID" value="NC_014388.1"/>
</dbReference>
<dbReference type="NCBIfam" id="TIGR01909">
    <property type="entry name" value="C_GCAxxG_C_C"/>
    <property type="match status" value="1"/>
</dbReference>
<evidence type="ECO:0008006" key="3">
    <source>
        <dbReference type="Google" id="ProtNLM"/>
    </source>
</evidence>
<dbReference type="Pfam" id="PF09719">
    <property type="entry name" value="C_GCAxxG_C_C"/>
    <property type="match status" value="1"/>
</dbReference>